<dbReference type="SUPFAM" id="SSF81340">
    <property type="entry name" value="Clc chloride channel"/>
    <property type="match status" value="1"/>
</dbReference>
<feature type="transmembrane region" description="Helical" evidence="8">
    <location>
        <begin position="228"/>
        <end position="250"/>
    </location>
</feature>
<evidence type="ECO:0000256" key="4">
    <source>
        <dbReference type="ARBA" id="ARBA00022989"/>
    </source>
</evidence>
<dbReference type="CDD" id="cd01031">
    <property type="entry name" value="EriC"/>
    <property type="match status" value="1"/>
</dbReference>
<sequence length="444" mass="48830">MPSAKKLLDQPFSSNTFKLIWQASIIGLTIGIVVSIFRLLIDHSISLLYILYPYLRHHLILLIPYIISILLVVFLLGKIIKYNPKNLSGSGIPQLQAMLTKQNQMPWFQILWRKFIGCLLAMAPGLFLGREGPCIQMGAMIAQGYSQNLYRASDNDAATLIYAGIAAGLSAAVSAPLAGVFFLFEEITHSFKSKIITAALAAATCSDLVTILFFGTKPCLYLPITHNLPVTSYWSLILVGMAAGILAYVYQWSLLNSRWLFSKLKVIPTIYHSIIPMVLIIPIGLIYPHSLGGSHMLIDIIFHNPKIVQVEELGNLTWLLIPIIFAIIRFIFSMLSSTSSVPGGIFMPTMVLGALLGLIAATILIHLGLIPPNTYTNIIVVSMTAYLAACLHAPITAIILLTEMIGTVEQVLPMIITVFIAYIVLSTLGGKPLYTAIRKQMNFK</sequence>
<keyword evidence="5" id="KW-0406">Ion transport</keyword>
<dbReference type="Proteomes" id="UP001519292">
    <property type="component" value="Unassembled WGS sequence"/>
</dbReference>
<name>A0ABS4MG64_9LACO</name>
<evidence type="ECO:0000313" key="10">
    <source>
        <dbReference type="Proteomes" id="UP001519292"/>
    </source>
</evidence>
<comment type="subcellular location">
    <subcellularLocation>
        <location evidence="1">Membrane</location>
        <topology evidence="1">Multi-pass membrane protein</topology>
    </subcellularLocation>
</comment>
<dbReference type="PANTHER" id="PTHR45711:SF6">
    <property type="entry name" value="CHLORIDE CHANNEL PROTEIN"/>
    <property type="match status" value="1"/>
</dbReference>
<evidence type="ECO:0000256" key="5">
    <source>
        <dbReference type="ARBA" id="ARBA00023065"/>
    </source>
</evidence>
<evidence type="ECO:0000256" key="3">
    <source>
        <dbReference type="ARBA" id="ARBA00022692"/>
    </source>
</evidence>
<keyword evidence="4 8" id="KW-1133">Transmembrane helix</keyword>
<evidence type="ECO:0000256" key="1">
    <source>
        <dbReference type="ARBA" id="ARBA00004141"/>
    </source>
</evidence>
<dbReference type="EMBL" id="JAGGLU010000013">
    <property type="protein sequence ID" value="MBP2058686.1"/>
    <property type="molecule type" value="Genomic_DNA"/>
</dbReference>
<proteinExistence type="predicted"/>
<feature type="transmembrane region" description="Helical" evidence="8">
    <location>
        <begin position="62"/>
        <end position="80"/>
    </location>
</feature>
<evidence type="ECO:0000256" key="8">
    <source>
        <dbReference type="SAM" id="Phobius"/>
    </source>
</evidence>
<feature type="transmembrane region" description="Helical" evidence="8">
    <location>
        <begin position="344"/>
        <end position="367"/>
    </location>
</feature>
<keyword evidence="3 8" id="KW-0812">Transmembrane</keyword>
<dbReference type="Pfam" id="PF00654">
    <property type="entry name" value="Voltage_CLC"/>
    <property type="match status" value="1"/>
</dbReference>
<dbReference type="RefSeq" id="WP_209687410.1">
    <property type="nucleotide sequence ID" value="NZ_JAGGLU010000013.1"/>
</dbReference>
<keyword evidence="7" id="KW-0868">Chloride</keyword>
<organism evidence="9 10">
    <name type="scientific">Lactobacillus colini</name>
    <dbReference type="NCBI Taxonomy" id="1819254"/>
    <lineage>
        <taxon>Bacteria</taxon>
        <taxon>Bacillati</taxon>
        <taxon>Bacillota</taxon>
        <taxon>Bacilli</taxon>
        <taxon>Lactobacillales</taxon>
        <taxon>Lactobacillaceae</taxon>
        <taxon>Lactobacillus</taxon>
    </lineage>
</organism>
<feature type="transmembrane region" description="Helical" evidence="8">
    <location>
        <begin position="195"/>
        <end position="216"/>
    </location>
</feature>
<keyword evidence="6 8" id="KW-0472">Membrane</keyword>
<feature type="transmembrane region" description="Helical" evidence="8">
    <location>
        <begin position="270"/>
        <end position="292"/>
    </location>
</feature>
<dbReference type="PRINTS" id="PR00762">
    <property type="entry name" value="CLCHANNEL"/>
</dbReference>
<dbReference type="InterPro" id="IPR014743">
    <property type="entry name" value="Cl-channel_core"/>
</dbReference>
<keyword evidence="10" id="KW-1185">Reference proteome</keyword>
<feature type="transmembrane region" description="Helical" evidence="8">
    <location>
        <begin position="160"/>
        <end position="183"/>
    </location>
</feature>
<gene>
    <name evidence="9" type="ORF">J2Z60_001875</name>
</gene>
<evidence type="ECO:0000256" key="2">
    <source>
        <dbReference type="ARBA" id="ARBA00022448"/>
    </source>
</evidence>
<comment type="caution">
    <text evidence="9">The sequence shown here is derived from an EMBL/GenBank/DDBJ whole genome shotgun (WGS) entry which is preliminary data.</text>
</comment>
<feature type="transmembrane region" description="Helical" evidence="8">
    <location>
        <begin position="20"/>
        <end position="41"/>
    </location>
</feature>
<feature type="transmembrane region" description="Helical" evidence="8">
    <location>
        <begin position="313"/>
        <end position="332"/>
    </location>
</feature>
<reference evidence="9 10" key="1">
    <citation type="submission" date="2021-03" db="EMBL/GenBank/DDBJ databases">
        <title>Genomic Encyclopedia of Type Strains, Phase IV (KMG-IV): sequencing the most valuable type-strain genomes for metagenomic binning, comparative biology and taxonomic classification.</title>
        <authorList>
            <person name="Goeker M."/>
        </authorList>
    </citation>
    <scope>NUCLEOTIDE SEQUENCE [LARGE SCALE GENOMIC DNA]</scope>
    <source>
        <strain evidence="9 10">DSM 101872</strain>
    </source>
</reference>
<accession>A0ABS4MG64</accession>
<evidence type="ECO:0000313" key="9">
    <source>
        <dbReference type="EMBL" id="MBP2058686.1"/>
    </source>
</evidence>
<dbReference type="Gene3D" id="1.10.3080.10">
    <property type="entry name" value="Clc chloride channel"/>
    <property type="match status" value="1"/>
</dbReference>
<evidence type="ECO:0000256" key="7">
    <source>
        <dbReference type="ARBA" id="ARBA00023214"/>
    </source>
</evidence>
<keyword evidence="2" id="KW-0813">Transport</keyword>
<feature type="transmembrane region" description="Helical" evidence="8">
    <location>
        <begin position="414"/>
        <end position="434"/>
    </location>
</feature>
<dbReference type="InterPro" id="IPR001807">
    <property type="entry name" value="ClC"/>
</dbReference>
<dbReference type="PANTHER" id="PTHR45711">
    <property type="entry name" value="CHLORIDE CHANNEL PROTEIN"/>
    <property type="match status" value="1"/>
</dbReference>
<protein>
    <submittedName>
        <fullName evidence="9">H+/Cl- antiporter ClcA</fullName>
    </submittedName>
</protein>
<feature type="transmembrane region" description="Helical" evidence="8">
    <location>
        <begin position="379"/>
        <end position="402"/>
    </location>
</feature>
<evidence type="ECO:0000256" key="6">
    <source>
        <dbReference type="ARBA" id="ARBA00023136"/>
    </source>
</evidence>